<organism evidence="1 2">
    <name type="scientific">Proteus terrae subsp. cibarius</name>
    <dbReference type="NCBI Taxonomy" id="626774"/>
    <lineage>
        <taxon>Bacteria</taxon>
        <taxon>Pseudomonadati</taxon>
        <taxon>Pseudomonadota</taxon>
        <taxon>Gammaproteobacteria</taxon>
        <taxon>Enterobacterales</taxon>
        <taxon>Morganellaceae</taxon>
        <taxon>Proteus</taxon>
    </lineage>
</organism>
<accession>A0ABX6JSY9</accession>
<protein>
    <submittedName>
        <fullName evidence="1">Uncharacterized protein</fullName>
    </submittedName>
</protein>
<name>A0ABX6JSY9_9GAMM</name>
<keyword evidence="2" id="KW-1185">Reference proteome</keyword>
<evidence type="ECO:0000313" key="1">
    <source>
        <dbReference type="EMBL" id="QIF92310.1"/>
    </source>
</evidence>
<reference evidence="1 2" key="1">
    <citation type="submission" date="2020-01" db="EMBL/GenBank/DDBJ databases">
        <title>The genomic epidemiology of tigecycline resistance gene tet(X) variants in a swine farm in China.</title>
        <authorList>
            <person name="Peng K."/>
            <person name="Li R."/>
        </authorList>
    </citation>
    <scope>NUCLEOTIDE SEQUENCE [LARGE SCALE GENOMIC DNA]</scope>
    <source>
        <strain evidence="1 2">ZF1</strain>
        <plasmid evidence="2">pzf1-cfr</plasmid>
    </source>
</reference>
<gene>
    <name evidence="1" type="ORF">GTH23_19905</name>
</gene>
<evidence type="ECO:0000313" key="2">
    <source>
        <dbReference type="Proteomes" id="UP000501338"/>
    </source>
</evidence>
<geneLocation type="plasmid" evidence="2">
    <name>pzf1-cfr</name>
</geneLocation>
<proteinExistence type="predicted"/>
<sequence length="80" mass="9576">MQNKITIPLSLIDILYTVFKNKDFTFFSVMTFAKSYEVEEWKEALNFLLKDNAFIITKTGNLSNRYKFNDNHPFIKRFII</sequence>
<keyword evidence="1" id="KW-0614">Plasmid</keyword>
<dbReference type="Proteomes" id="UP000501338">
    <property type="component" value="Plasmid pZF1-cfr"/>
</dbReference>
<dbReference type="RefSeq" id="WP_050878392.1">
    <property type="nucleotide sequence ID" value="NZ_CP045009.1"/>
</dbReference>
<dbReference type="EMBL" id="CP047341">
    <property type="protein sequence ID" value="QIF92310.1"/>
    <property type="molecule type" value="Genomic_DNA"/>
</dbReference>